<dbReference type="PANTHER" id="PTHR21422:SF9">
    <property type="entry name" value="RAB3 GTPASE-ACTIVATING PROTEIN CATALYTIC SUBUNIT"/>
    <property type="match status" value="1"/>
</dbReference>
<evidence type="ECO:0000256" key="5">
    <source>
        <dbReference type="ARBA" id="ARBA00022490"/>
    </source>
</evidence>
<dbReference type="Proteomes" id="UP001212152">
    <property type="component" value="Unassembled WGS sequence"/>
</dbReference>
<evidence type="ECO:0000256" key="2">
    <source>
        <dbReference type="ARBA" id="ARBA00008856"/>
    </source>
</evidence>
<dbReference type="PANTHER" id="PTHR21422">
    <property type="entry name" value="RAB3 GTPASE-ACTIVATING PROTEIN CATALYTIC SUBUNIT"/>
    <property type="match status" value="1"/>
</dbReference>
<evidence type="ECO:0000256" key="4">
    <source>
        <dbReference type="ARBA" id="ARBA00022468"/>
    </source>
</evidence>
<dbReference type="GO" id="GO:0005096">
    <property type="term" value="F:GTPase activator activity"/>
    <property type="evidence" value="ECO:0007669"/>
    <property type="project" value="UniProtKB-KW"/>
</dbReference>
<evidence type="ECO:0000259" key="7">
    <source>
        <dbReference type="Pfam" id="PF13890"/>
    </source>
</evidence>
<feature type="region of interest" description="Disordered" evidence="6">
    <location>
        <begin position="382"/>
        <end position="413"/>
    </location>
</feature>
<proteinExistence type="inferred from homology"/>
<feature type="domain" description="Rab3GAP catalytic subunit conserved" evidence="7">
    <location>
        <begin position="773"/>
        <end position="913"/>
    </location>
</feature>
<feature type="region of interest" description="Disordered" evidence="6">
    <location>
        <begin position="656"/>
        <end position="696"/>
    </location>
</feature>
<comment type="subcellular location">
    <subcellularLocation>
        <location evidence="1">Cytoplasm</location>
    </subcellularLocation>
</comment>
<dbReference type="Pfam" id="PF13890">
    <property type="entry name" value="Rab3-GTPase_cat"/>
    <property type="match status" value="1"/>
</dbReference>
<comment type="similarity">
    <text evidence="2">Belongs to the Rab3-GAP catalytic subunit family.</text>
</comment>
<accession>A0AAD5XNE2</accession>
<dbReference type="InterPro" id="IPR045700">
    <property type="entry name" value="Rab3GAP1"/>
</dbReference>
<feature type="region of interest" description="Disordered" evidence="6">
    <location>
        <begin position="577"/>
        <end position="632"/>
    </location>
</feature>
<evidence type="ECO:0000256" key="1">
    <source>
        <dbReference type="ARBA" id="ARBA00004496"/>
    </source>
</evidence>
<dbReference type="InterPro" id="IPR026147">
    <property type="entry name" value="Rab3GAP1_conserved"/>
</dbReference>
<feature type="compositionally biased region" description="Low complexity" evidence="6">
    <location>
        <begin position="658"/>
        <end position="672"/>
    </location>
</feature>
<feature type="compositionally biased region" description="Pro residues" evidence="6">
    <location>
        <begin position="592"/>
        <end position="606"/>
    </location>
</feature>
<feature type="region of interest" description="Disordered" evidence="6">
    <location>
        <begin position="752"/>
        <end position="802"/>
    </location>
</feature>
<reference evidence="8" key="1">
    <citation type="submission" date="2020-05" db="EMBL/GenBank/DDBJ databases">
        <title>Phylogenomic resolution of chytrid fungi.</title>
        <authorList>
            <person name="Stajich J.E."/>
            <person name="Amses K."/>
            <person name="Simmons R."/>
            <person name="Seto K."/>
            <person name="Myers J."/>
            <person name="Bonds A."/>
            <person name="Quandt C.A."/>
            <person name="Barry K."/>
            <person name="Liu P."/>
            <person name="Grigoriev I."/>
            <person name="Longcore J.E."/>
            <person name="James T.Y."/>
        </authorList>
    </citation>
    <scope>NUCLEOTIDE SEQUENCE</scope>
    <source>
        <strain evidence="8">JEL0379</strain>
    </source>
</reference>
<keyword evidence="4" id="KW-0343">GTPase activation</keyword>
<feature type="compositionally biased region" description="Polar residues" evidence="6">
    <location>
        <begin position="233"/>
        <end position="247"/>
    </location>
</feature>
<organism evidence="8 9">
    <name type="scientific">Geranomyces variabilis</name>
    <dbReference type="NCBI Taxonomy" id="109894"/>
    <lineage>
        <taxon>Eukaryota</taxon>
        <taxon>Fungi</taxon>
        <taxon>Fungi incertae sedis</taxon>
        <taxon>Chytridiomycota</taxon>
        <taxon>Chytridiomycota incertae sedis</taxon>
        <taxon>Chytridiomycetes</taxon>
        <taxon>Spizellomycetales</taxon>
        <taxon>Powellomycetaceae</taxon>
        <taxon>Geranomyces</taxon>
    </lineage>
</organism>
<dbReference type="AlphaFoldDB" id="A0AAD5XNE2"/>
<comment type="caution">
    <text evidence="8">The sequence shown here is derived from an EMBL/GenBank/DDBJ whole genome shotgun (WGS) entry which is preliminary data.</text>
</comment>
<gene>
    <name evidence="8" type="primary">RAB3GAP1</name>
    <name evidence="8" type="ORF">HDU87_006495</name>
</gene>
<evidence type="ECO:0000313" key="8">
    <source>
        <dbReference type="EMBL" id="KAJ3175098.1"/>
    </source>
</evidence>
<evidence type="ECO:0000256" key="3">
    <source>
        <dbReference type="ARBA" id="ARBA00015817"/>
    </source>
</evidence>
<evidence type="ECO:0000256" key="6">
    <source>
        <dbReference type="SAM" id="MobiDB-lite"/>
    </source>
</evidence>
<dbReference type="GO" id="GO:0005737">
    <property type="term" value="C:cytoplasm"/>
    <property type="evidence" value="ECO:0007669"/>
    <property type="project" value="UniProtKB-SubCell"/>
</dbReference>
<evidence type="ECO:0000313" key="9">
    <source>
        <dbReference type="Proteomes" id="UP001212152"/>
    </source>
</evidence>
<keyword evidence="9" id="KW-1185">Reference proteome</keyword>
<name>A0AAD5XNE2_9FUNG</name>
<dbReference type="EMBL" id="JADGJQ010000056">
    <property type="protein sequence ID" value="KAJ3175098.1"/>
    <property type="molecule type" value="Genomic_DNA"/>
</dbReference>
<sequence length="1123" mass="122612">MDDDIDEVFEIVDYTSASPFERFISNIESLLTEWELDAGGDSSAVRLAASEPAHLVLADAEYTLTCHFLNGLGGDGCAEETPPAFPVQKDYPSVGQAAHMLHRWTGLSRYLTLVPRQQSYGASLDLSKSKLLLSAFLIAAGNTECTTAAFVPTGPGWKSMWSGVRIDPDCGETRWRMVHAPYVPPQWSELEGLRRLIATKMEAEGGMDVSVAMSYFMPIDEEDIEWREHASSPRASSDAQDWTNEQSEAGDDRVSSNEDYGEVISLPYGPTANPLRSVALEALLPRQRVDTYCERIDFRDAPVWRLVCEAKEDRGDAILSSMLDRIVDAWLETQYGYGDEEITTLESADPVENSAEASTNRRDTGGTVDAVDIADALQALLEYPSSPPPSTPPPAAGKPTRSSSSQPPRPLPKALATQYRAPHLFPPASLLDALTLRVLDWQSPEAPLRFREASLHHTLGALWADLVAELRVCWATGMDIPGVWPEAHGNESIGLRWSLLHQKLQMLSHCIKLRRERGEQDVVPIVEKTQPSPVVETPPSPAPPQTSMLSLGQRVFSTVSELKPDGFQSLLTSMILPDRRTPSPIPQVQQQPAPPPPLPPPRPPARSPLDRPPLEATSWSSDRSWEDVKARRGSVGQLVVGSLENRSFRSMSSFGDLAAPSSAGSPNSPASADALASHAPTSHPPRHDHDHHPHHLANLHEDDDIFFDSMEDVPEQRSQPLPAPPTATTTRAVPPPPPVRVPSLTDSFIHLPAPQSPPAPGAHSGPTPITERRGQATQLPFPSHANPDSVLYTPHTLAPPPQTEDTAVAFELRLQNMHPTLRAREQSSGLRSDMMAFKAANPGCGIEDFVRWWSPRDWIEDEDGKGGALSARMKEPGNLWVEMWEAAPAVPAVDQPPLFDHSREASNVLDWLERLSLNQLIAFLVPQAFLHTYRTLATHPYLTHIPLLSTLVARFATSILSLGDTATSPLAPPLPPAHPPTHTTHTPSSPVLDAVKALQTLEAAIGAVTALRRLFTGGAGAEWALLRRVVDRWWDGDAVRPAVAVVVGEDDGVARNEIVRMFRRGGARAFPLPVSREYVFKPSADRTKASQSDDSGSSGVERVYAMLKGGEFRIVETARSGAA</sequence>
<feature type="region of interest" description="Disordered" evidence="6">
    <location>
        <begin position="713"/>
        <end position="739"/>
    </location>
</feature>
<feature type="compositionally biased region" description="Pro residues" evidence="6">
    <location>
        <begin position="385"/>
        <end position="396"/>
    </location>
</feature>
<keyword evidence="5" id="KW-0963">Cytoplasm</keyword>
<feature type="region of interest" description="Disordered" evidence="6">
    <location>
        <begin position="347"/>
        <end position="367"/>
    </location>
</feature>
<protein>
    <recommendedName>
        <fullName evidence="3">Rab3 GTPase-activating protein catalytic subunit</fullName>
    </recommendedName>
</protein>
<feature type="region of interest" description="Disordered" evidence="6">
    <location>
        <begin position="227"/>
        <end position="257"/>
    </location>
</feature>